<reference evidence="3 4" key="1">
    <citation type="journal article" date="2018" name="Mycol. Prog.">
        <title>Coniella lustricola, a new species from submerged detritus.</title>
        <authorList>
            <person name="Raudabaugh D.B."/>
            <person name="Iturriaga T."/>
            <person name="Carver A."/>
            <person name="Mondo S."/>
            <person name="Pangilinan J."/>
            <person name="Lipzen A."/>
            <person name="He G."/>
            <person name="Amirebrahimi M."/>
            <person name="Grigoriev I.V."/>
            <person name="Miller A.N."/>
        </authorList>
    </citation>
    <scope>NUCLEOTIDE SEQUENCE [LARGE SCALE GENOMIC DNA]</scope>
    <source>
        <strain evidence="3 4">B22-T-1</strain>
    </source>
</reference>
<evidence type="ECO:0000259" key="2">
    <source>
        <dbReference type="Pfam" id="PF22980"/>
    </source>
</evidence>
<dbReference type="Pfam" id="PF22980">
    <property type="entry name" value="Myb_DNA-bind_8"/>
    <property type="match status" value="1"/>
</dbReference>
<dbReference type="EMBL" id="KZ678465">
    <property type="protein sequence ID" value="PSR83137.1"/>
    <property type="molecule type" value="Genomic_DNA"/>
</dbReference>
<dbReference type="Proteomes" id="UP000241462">
    <property type="component" value="Unassembled WGS sequence"/>
</dbReference>
<feature type="region of interest" description="Disordered" evidence="1">
    <location>
        <begin position="194"/>
        <end position="214"/>
    </location>
</feature>
<feature type="compositionally biased region" description="Basic and acidic residues" evidence="1">
    <location>
        <begin position="124"/>
        <end position="138"/>
    </location>
</feature>
<dbReference type="InParanoid" id="A0A2T3A5B2"/>
<accession>A0A2T3A5B2</accession>
<gene>
    <name evidence="3" type="ORF">BD289DRAFT_506768</name>
</gene>
<name>A0A2T3A5B2_9PEZI</name>
<dbReference type="AlphaFoldDB" id="A0A2T3A5B2"/>
<dbReference type="STRING" id="2025994.A0A2T3A5B2"/>
<proteinExistence type="predicted"/>
<organism evidence="3 4">
    <name type="scientific">Coniella lustricola</name>
    <dbReference type="NCBI Taxonomy" id="2025994"/>
    <lineage>
        <taxon>Eukaryota</taxon>
        <taxon>Fungi</taxon>
        <taxon>Dikarya</taxon>
        <taxon>Ascomycota</taxon>
        <taxon>Pezizomycotina</taxon>
        <taxon>Sordariomycetes</taxon>
        <taxon>Sordariomycetidae</taxon>
        <taxon>Diaporthales</taxon>
        <taxon>Schizoparmaceae</taxon>
        <taxon>Coniella</taxon>
    </lineage>
</organism>
<feature type="compositionally biased region" description="Gly residues" evidence="1">
    <location>
        <begin position="56"/>
        <end position="68"/>
    </location>
</feature>
<feature type="compositionally biased region" description="Low complexity" evidence="1">
    <location>
        <begin position="74"/>
        <end position="93"/>
    </location>
</feature>
<feature type="domain" description="Myb-like DNA-binding" evidence="2">
    <location>
        <begin position="7"/>
        <end position="54"/>
    </location>
</feature>
<evidence type="ECO:0000256" key="1">
    <source>
        <dbReference type="SAM" id="MobiDB-lite"/>
    </source>
</evidence>
<evidence type="ECO:0000313" key="3">
    <source>
        <dbReference type="EMBL" id="PSR83137.1"/>
    </source>
</evidence>
<evidence type="ECO:0000313" key="4">
    <source>
        <dbReference type="Proteomes" id="UP000241462"/>
    </source>
</evidence>
<keyword evidence="4" id="KW-1185">Reference proteome</keyword>
<protein>
    <recommendedName>
        <fullName evidence="2">Myb-like DNA-binding domain-containing protein</fullName>
    </recommendedName>
</protein>
<sequence length="325" mass="34394">MAPLTVEDQFKFLIACIKHSTAGKIDFGQVATECEIISKGAAAKRYERLMKSHGINGNGGGGGGGNGSPGPPTGGAAATTTPKGKTGGKARTPASKKRKLVASTEDVDEDIKPEIKSEPFTAEPKNRAKAEAKAKVDDELSSPDNSSDGSYNIHPFSITPDMVTAVAATAPTTALARNPYLALAAIPDYDCGHNHSHSHSHSHYGSSSAPDEDILTSSEGQRAFQGPNPAVSLPFIHQMLMCHPSETCYGLVDRFSGDLMTPAARNALRPLSAAVLLDGHDGYDHVKHEHGRGINADFIPSQTTMPFEHEHATGHWFPEQHASVS</sequence>
<dbReference type="OrthoDB" id="5353914at2759"/>
<feature type="region of interest" description="Disordered" evidence="1">
    <location>
        <begin position="54"/>
        <end position="151"/>
    </location>
</feature>
<dbReference type="InterPro" id="IPR054505">
    <property type="entry name" value="Myb_DNA-bind_8"/>
</dbReference>